<dbReference type="PANTHER" id="PTHR30026:SF20">
    <property type="entry name" value="OUTER MEMBRANE PROTEIN TOLC"/>
    <property type="match status" value="1"/>
</dbReference>
<dbReference type="GO" id="GO:1990281">
    <property type="term" value="C:efflux pump complex"/>
    <property type="evidence" value="ECO:0007669"/>
    <property type="project" value="TreeGrafter"/>
</dbReference>
<evidence type="ECO:0000256" key="2">
    <source>
        <dbReference type="ARBA" id="ARBA00022452"/>
    </source>
</evidence>
<keyword evidence="5" id="KW-0998">Cell outer membrane</keyword>
<evidence type="ECO:0000313" key="7">
    <source>
        <dbReference type="Proteomes" id="UP000184608"/>
    </source>
</evidence>
<reference evidence="6 7" key="1">
    <citation type="submission" date="2016-11" db="EMBL/GenBank/DDBJ databases">
        <authorList>
            <person name="Jaros S."/>
            <person name="Januszkiewicz K."/>
            <person name="Wedrychowicz H."/>
        </authorList>
    </citation>
    <scope>NUCLEOTIDE SEQUENCE [LARGE SCALE GENOMIC DNA]</scope>
    <source>
        <strain evidence="6 7">CECT 7868</strain>
    </source>
</reference>
<evidence type="ECO:0000313" key="6">
    <source>
        <dbReference type="EMBL" id="SHI27181.1"/>
    </source>
</evidence>
<keyword evidence="7" id="KW-1185">Reference proteome</keyword>
<dbReference type="GO" id="GO:0015562">
    <property type="term" value="F:efflux transmembrane transporter activity"/>
    <property type="evidence" value="ECO:0007669"/>
    <property type="project" value="InterPro"/>
</dbReference>
<dbReference type="InterPro" id="IPR051906">
    <property type="entry name" value="TolC-like"/>
</dbReference>
<evidence type="ECO:0000256" key="3">
    <source>
        <dbReference type="ARBA" id="ARBA00022692"/>
    </source>
</evidence>
<gene>
    <name evidence="6" type="ORF">VA7868_03152</name>
</gene>
<dbReference type="EMBL" id="FQXZ01000036">
    <property type="protein sequence ID" value="SHI27181.1"/>
    <property type="molecule type" value="Genomic_DNA"/>
</dbReference>
<protein>
    <submittedName>
        <fullName evidence="6">Outer membrane efflux protein</fullName>
    </submittedName>
</protein>
<dbReference type="AlphaFoldDB" id="A0A1M5ZSJ6"/>
<comment type="subcellular location">
    <subcellularLocation>
        <location evidence="1">Cell outer membrane</location>
    </subcellularLocation>
</comment>
<accession>A0A1M5ZSJ6</accession>
<evidence type="ECO:0000256" key="5">
    <source>
        <dbReference type="ARBA" id="ARBA00023237"/>
    </source>
</evidence>
<dbReference type="GO" id="GO:0009279">
    <property type="term" value="C:cell outer membrane"/>
    <property type="evidence" value="ECO:0007669"/>
    <property type="project" value="UniProtKB-SubCell"/>
</dbReference>
<proteinExistence type="predicted"/>
<keyword evidence="2" id="KW-1134">Transmembrane beta strand</keyword>
<dbReference type="Gene3D" id="1.20.1600.10">
    <property type="entry name" value="Outer membrane efflux proteins (OEP)"/>
    <property type="match status" value="1"/>
</dbReference>
<evidence type="ECO:0000256" key="1">
    <source>
        <dbReference type="ARBA" id="ARBA00004442"/>
    </source>
</evidence>
<keyword evidence="3" id="KW-0812">Transmembrane</keyword>
<sequence length="595" mass="66313">MNAFSMYLCPIHSTEPSRVLLNHKKWLIVVKKPIYKSKKAVVNLSVSGLLGVLMAGCSIQPQHIGQDEKAALMLKDQQTIFSHQAPVEHPITLEEAMARAVKYNLQKRLAMMQYAYENRLLDSKSYDLLPSVAASSGWRTRDQVAASSSESVKSGIESLEASTSQDKELSNADLSLSWNILDFGIGYFGAKIQANNVLVAEEQRRVVTADIIQQVRRAYWVAATAQRLEPEVNTVLQQAKKALAKARQTEKARLVAPVVAMKYQKSLLKMISQLENLSSELVIAKTRLASLMNLSPATPYRLAAVSEPMSQIPEVSYSLGNLEALALVNRPEINEEIYKARNAVLETRSRLMHLLPGASLFVGGHYDSNSYLVNHSWADAGVQVSWNLMNVFSYSSINKAGQAKQNIAEIRRQALRMAVLTQVHVAWQQYRQSQNQYQRASELLRLQKGIATQTQSAYQSRMESKLEQIRMQTETVLMTRHRDQQLAQAHAAYGAIYQAAGLDPLPEKIDGRSVQALSQAIARQRTKLSRGELNQQQRQLLAQVTPAVAHPRQTPLVSEMQPKTEQISTWDSLHSLRSAPVRDFTGAGNTAGSDE</sequence>
<keyword evidence="4" id="KW-0472">Membrane</keyword>
<organism evidence="6 7">
    <name type="scientific">Vibrio aerogenes CECT 7868</name>
    <dbReference type="NCBI Taxonomy" id="1216006"/>
    <lineage>
        <taxon>Bacteria</taxon>
        <taxon>Pseudomonadati</taxon>
        <taxon>Pseudomonadota</taxon>
        <taxon>Gammaproteobacteria</taxon>
        <taxon>Vibrionales</taxon>
        <taxon>Vibrionaceae</taxon>
        <taxon>Vibrio</taxon>
    </lineage>
</organism>
<dbReference type="STRING" id="1216006.VA7868_03152"/>
<dbReference type="PANTHER" id="PTHR30026">
    <property type="entry name" value="OUTER MEMBRANE PROTEIN TOLC"/>
    <property type="match status" value="1"/>
</dbReference>
<dbReference type="Proteomes" id="UP000184608">
    <property type="component" value="Unassembled WGS sequence"/>
</dbReference>
<dbReference type="SUPFAM" id="SSF56954">
    <property type="entry name" value="Outer membrane efflux proteins (OEP)"/>
    <property type="match status" value="1"/>
</dbReference>
<evidence type="ECO:0000256" key="4">
    <source>
        <dbReference type="ARBA" id="ARBA00023136"/>
    </source>
</evidence>
<dbReference type="GO" id="GO:0015288">
    <property type="term" value="F:porin activity"/>
    <property type="evidence" value="ECO:0007669"/>
    <property type="project" value="TreeGrafter"/>
</dbReference>
<name>A0A1M5ZSJ6_9VIBR</name>